<reference evidence="1" key="2">
    <citation type="submission" date="2025-09" db="UniProtKB">
        <authorList>
            <consortium name="EnsemblPlants"/>
        </authorList>
    </citation>
    <scope>IDENTIFICATION</scope>
</reference>
<proteinExistence type="predicted"/>
<dbReference type="Proteomes" id="UP001732700">
    <property type="component" value="Chromosome 1D"/>
</dbReference>
<organism evidence="1 2">
    <name type="scientific">Avena sativa</name>
    <name type="common">Oat</name>
    <dbReference type="NCBI Taxonomy" id="4498"/>
    <lineage>
        <taxon>Eukaryota</taxon>
        <taxon>Viridiplantae</taxon>
        <taxon>Streptophyta</taxon>
        <taxon>Embryophyta</taxon>
        <taxon>Tracheophyta</taxon>
        <taxon>Spermatophyta</taxon>
        <taxon>Magnoliopsida</taxon>
        <taxon>Liliopsida</taxon>
        <taxon>Poales</taxon>
        <taxon>Poaceae</taxon>
        <taxon>BOP clade</taxon>
        <taxon>Pooideae</taxon>
        <taxon>Poodae</taxon>
        <taxon>Poeae</taxon>
        <taxon>Poeae Chloroplast Group 1 (Aveneae type)</taxon>
        <taxon>Aveninae</taxon>
        <taxon>Avena</taxon>
    </lineage>
</organism>
<name>A0ACD5TUH4_AVESA</name>
<sequence length="421" mass="46305">MDQQQPPPGGHAAHGQPLICWEQILQKKTITVLLVETDECTRTAIAAMLRACDYTVIAPKDGKHAWACIQGMHSGIDLVLTEADLSGIELLQRIMDHPVCRTIPVIAMSRSDSVRTVLSCLSKGAVDFLQKPIRKNELRNLWKHVWRRFLNSSGSTSASGSPVQAHQYYYIEPKSGHESNTNTAGSNGRSKGLDPRDDNDMSGGTQAQGSWTKRAVEIDGPQAMSPDQSTEIPDSTCALVIHPISEICNTGWLPDEFKWKGLKIGDHTYANRENESFLKGCPGRRCEYPAHNNSNASAMEHQLEESVVRTLDLIGSMAGSNDKFKEKDLAIDESYPNRSSIKPTNGWCVYPPRRNNSNASTMENLEEPIVGTADLIGSMAKNMDVQLPGRAKDAPNCSSKVPSLELSLKRPRSTGYYANSI</sequence>
<evidence type="ECO:0000313" key="1">
    <source>
        <dbReference type="EnsemblPlants" id="AVESA.00010b.r2.1DG0127520.1.CDS"/>
    </source>
</evidence>
<protein>
    <submittedName>
        <fullName evidence="1">Uncharacterized protein</fullName>
    </submittedName>
</protein>
<accession>A0ACD5TUH4</accession>
<dbReference type="EnsemblPlants" id="AVESA.00010b.r2.1DG0127520.1">
    <property type="protein sequence ID" value="AVESA.00010b.r2.1DG0127520.1.CDS"/>
    <property type="gene ID" value="AVESA.00010b.r2.1DG0127520"/>
</dbReference>
<keyword evidence="2" id="KW-1185">Reference proteome</keyword>
<reference evidence="1" key="1">
    <citation type="submission" date="2021-05" db="EMBL/GenBank/DDBJ databases">
        <authorList>
            <person name="Scholz U."/>
            <person name="Mascher M."/>
            <person name="Fiebig A."/>
        </authorList>
    </citation>
    <scope>NUCLEOTIDE SEQUENCE [LARGE SCALE GENOMIC DNA]</scope>
</reference>
<evidence type="ECO:0000313" key="2">
    <source>
        <dbReference type="Proteomes" id="UP001732700"/>
    </source>
</evidence>